<dbReference type="PANTHER" id="PTHR42949:SF3">
    <property type="entry name" value="ANAEROBIC GLYCEROL-3-PHOSPHATE DEHYDROGENASE SUBUNIT B"/>
    <property type="match status" value="1"/>
</dbReference>
<dbReference type="EMBL" id="JAATJL010000001">
    <property type="protein sequence ID" value="NJC24095.1"/>
    <property type="molecule type" value="Genomic_DNA"/>
</dbReference>
<reference evidence="4 5" key="1">
    <citation type="submission" date="2020-03" db="EMBL/GenBank/DDBJ databases">
        <title>Sequencing the genomes of 1000 actinobacteria strains.</title>
        <authorList>
            <person name="Klenk H.-P."/>
        </authorList>
    </citation>
    <scope>NUCLEOTIDE SEQUENCE [LARGE SCALE GENOMIC DNA]</scope>
    <source>
        <strain evidence="4 5">DSM 16403</strain>
    </source>
</reference>
<accession>A0A846RWX9</accession>
<dbReference type="InterPro" id="IPR017224">
    <property type="entry name" value="Opine_Oxase_asu/HCN_bsu"/>
</dbReference>
<evidence type="ECO:0000256" key="1">
    <source>
        <dbReference type="ARBA" id="ARBA00023002"/>
    </source>
</evidence>
<dbReference type="InterPro" id="IPR007419">
    <property type="entry name" value="BFD-like_2Fe2S-bd_dom"/>
</dbReference>
<feature type="domain" description="BFD-like [2Fe-2S]-binding" evidence="2">
    <location>
        <begin position="394"/>
        <end position="443"/>
    </location>
</feature>
<dbReference type="EC" id="1.2.1.4" evidence="4"/>
<dbReference type="Pfam" id="PF04324">
    <property type="entry name" value="Fer2_BFD"/>
    <property type="match status" value="1"/>
</dbReference>
<dbReference type="PRINTS" id="PR00368">
    <property type="entry name" value="FADPNR"/>
</dbReference>
<dbReference type="RefSeq" id="WP_167995393.1">
    <property type="nucleotide sequence ID" value="NZ_JAATJL010000001.1"/>
</dbReference>
<dbReference type="Pfam" id="PF07992">
    <property type="entry name" value="Pyr_redox_2"/>
    <property type="match status" value="1"/>
</dbReference>
<dbReference type="PANTHER" id="PTHR42949">
    <property type="entry name" value="ANAEROBIC GLYCEROL-3-PHOSPHATE DEHYDROGENASE SUBUNIT B"/>
    <property type="match status" value="1"/>
</dbReference>
<evidence type="ECO:0000313" key="5">
    <source>
        <dbReference type="Proteomes" id="UP000547458"/>
    </source>
</evidence>
<dbReference type="Gene3D" id="1.10.10.1100">
    <property type="entry name" value="BFD-like [2Fe-2S]-binding domain"/>
    <property type="match status" value="1"/>
</dbReference>
<dbReference type="InterPro" id="IPR041854">
    <property type="entry name" value="BFD-like_2Fe2S-bd_dom_sf"/>
</dbReference>
<dbReference type="InterPro" id="IPR051691">
    <property type="entry name" value="Metab_Enz_Cyan_OpOx_G3PDH"/>
</dbReference>
<organism evidence="4 5">
    <name type="scientific">Arthrobacter pigmenti</name>
    <dbReference type="NCBI Taxonomy" id="271432"/>
    <lineage>
        <taxon>Bacteria</taxon>
        <taxon>Bacillati</taxon>
        <taxon>Actinomycetota</taxon>
        <taxon>Actinomycetes</taxon>
        <taxon>Micrococcales</taxon>
        <taxon>Micrococcaceae</taxon>
        <taxon>Arthrobacter</taxon>
    </lineage>
</organism>
<dbReference type="Proteomes" id="UP000547458">
    <property type="component" value="Unassembled WGS sequence"/>
</dbReference>
<dbReference type="PIRSF" id="PIRSF037495">
    <property type="entry name" value="Opine_OX_OoxA/HcnB"/>
    <property type="match status" value="1"/>
</dbReference>
<dbReference type="InterPro" id="IPR023753">
    <property type="entry name" value="FAD/NAD-binding_dom"/>
</dbReference>
<proteinExistence type="predicted"/>
<dbReference type="CDD" id="cd19946">
    <property type="entry name" value="GlpA-like_Fer2_BFD-like"/>
    <property type="match status" value="1"/>
</dbReference>
<dbReference type="SUPFAM" id="SSF51905">
    <property type="entry name" value="FAD/NAD(P)-binding domain"/>
    <property type="match status" value="1"/>
</dbReference>
<feature type="domain" description="FAD/NAD(P)-binding" evidence="3">
    <location>
        <begin position="6"/>
        <end position="337"/>
    </location>
</feature>
<protein>
    <submittedName>
        <fullName evidence="4">NADP-dependent aldehyde dehydrogenase</fullName>
        <ecNumber evidence="4">1.2.1.4</ecNumber>
    </submittedName>
</protein>
<comment type="caution">
    <text evidence="4">The sequence shown here is derived from an EMBL/GenBank/DDBJ whole genome shotgun (WGS) entry which is preliminary data.</text>
</comment>
<gene>
    <name evidence="4" type="ORF">BJ994_003171</name>
</gene>
<sequence length="495" mass="51724">MSAETYDVGVVGAGPAGLAAAVTAAEAGLSVVLIDASSQPGGQYWRHADEDQVPDAGHAGHHDWKTFERLRAGLYADRDAGRTTYLPNTQVWLIDRPATGFNLRLNATHAAAPEPGAAVVHAKRLILCPGGYDRQLPIPGWDLPGVMAAGGVQALLKGSGTLAGRRAVVAGTGPFLLPVATGLAQAGAGVVGICEAGTLTNWLRHVGSAVRVPSKGVEGAQYAALLARYRIRYRMRTVITEIHGEARAEAVTVARLGVDGQLVGGSSRRLEVDLVALGWGFTPSLELPLMVGVATRKDVDGSLVAVTDEAQRTDVDGVYLAGEATGVGGAVMAVAEGRLAALTAAHDAGRPASQATLARLQKDISRYRNFAKAMHAAHPVPADWTQWLTPDTTVCRCEEVPYQQIRDAHAELGASDPRTLKMLARPGMGWCQGRVCGYAVADITASLCGRTTAAEDLRSLGKRTLAAPASLAELAALDLTGPAPNQQTEELQTEG</sequence>
<dbReference type="AlphaFoldDB" id="A0A846RWX9"/>
<name>A0A846RWX9_9MICC</name>
<dbReference type="Gene3D" id="3.50.50.60">
    <property type="entry name" value="FAD/NAD(P)-binding domain"/>
    <property type="match status" value="2"/>
</dbReference>
<keyword evidence="1 4" id="KW-0560">Oxidoreductase</keyword>
<dbReference type="PRINTS" id="PR00411">
    <property type="entry name" value="PNDRDTASEI"/>
</dbReference>
<evidence type="ECO:0000313" key="4">
    <source>
        <dbReference type="EMBL" id="NJC24095.1"/>
    </source>
</evidence>
<dbReference type="InterPro" id="IPR036188">
    <property type="entry name" value="FAD/NAD-bd_sf"/>
</dbReference>
<keyword evidence="5" id="KW-1185">Reference proteome</keyword>
<evidence type="ECO:0000259" key="2">
    <source>
        <dbReference type="Pfam" id="PF04324"/>
    </source>
</evidence>
<evidence type="ECO:0000259" key="3">
    <source>
        <dbReference type="Pfam" id="PF07992"/>
    </source>
</evidence>
<dbReference type="GO" id="GO:0033721">
    <property type="term" value="F:aldehyde dehydrogenase (NADP+) activity"/>
    <property type="evidence" value="ECO:0007669"/>
    <property type="project" value="UniProtKB-EC"/>
</dbReference>